<protein>
    <submittedName>
        <fullName evidence="2">Uncharacterized protein</fullName>
    </submittedName>
</protein>
<feature type="compositionally biased region" description="Basic and acidic residues" evidence="1">
    <location>
        <begin position="23"/>
        <end position="39"/>
    </location>
</feature>
<evidence type="ECO:0000256" key="1">
    <source>
        <dbReference type="SAM" id="MobiDB-lite"/>
    </source>
</evidence>
<evidence type="ECO:0000313" key="3">
    <source>
        <dbReference type="Proteomes" id="UP001396334"/>
    </source>
</evidence>
<evidence type="ECO:0000313" key="2">
    <source>
        <dbReference type="EMBL" id="KAK9001054.1"/>
    </source>
</evidence>
<keyword evidence="3" id="KW-1185">Reference proteome</keyword>
<dbReference type="Proteomes" id="UP001396334">
    <property type="component" value="Unassembled WGS sequence"/>
</dbReference>
<dbReference type="EMBL" id="JBBPBN010000036">
    <property type="protein sequence ID" value="KAK9001054.1"/>
    <property type="molecule type" value="Genomic_DNA"/>
</dbReference>
<accession>A0ABR2QKA1</accession>
<gene>
    <name evidence="2" type="ORF">V6N11_082846</name>
</gene>
<comment type="caution">
    <text evidence="2">The sequence shown here is derived from an EMBL/GenBank/DDBJ whole genome shotgun (WGS) entry which is preliminary data.</text>
</comment>
<name>A0ABR2QKA1_9ROSI</name>
<organism evidence="2 3">
    <name type="scientific">Hibiscus sabdariffa</name>
    <name type="common">roselle</name>
    <dbReference type="NCBI Taxonomy" id="183260"/>
    <lineage>
        <taxon>Eukaryota</taxon>
        <taxon>Viridiplantae</taxon>
        <taxon>Streptophyta</taxon>
        <taxon>Embryophyta</taxon>
        <taxon>Tracheophyta</taxon>
        <taxon>Spermatophyta</taxon>
        <taxon>Magnoliopsida</taxon>
        <taxon>eudicotyledons</taxon>
        <taxon>Gunneridae</taxon>
        <taxon>Pentapetalae</taxon>
        <taxon>rosids</taxon>
        <taxon>malvids</taxon>
        <taxon>Malvales</taxon>
        <taxon>Malvaceae</taxon>
        <taxon>Malvoideae</taxon>
        <taxon>Hibiscus</taxon>
    </lineage>
</organism>
<reference evidence="2 3" key="1">
    <citation type="journal article" date="2024" name="G3 (Bethesda)">
        <title>Genome assembly of Hibiscus sabdariffa L. provides insights into metabolisms of medicinal natural products.</title>
        <authorList>
            <person name="Kim T."/>
        </authorList>
    </citation>
    <scope>NUCLEOTIDE SEQUENCE [LARGE SCALE GENOMIC DNA]</scope>
    <source>
        <strain evidence="2">TK-2024</strain>
        <tissue evidence="2">Old leaves</tissue>
    </source>
</reference>
<feature type="compositionally biased region" description="Polar residues" evidence="1">
    <location>
        <begin position="1"/>
        <end position="12"/>
    </location>
</feature>
<proteinExistence type="predicted"/>
<feature type="compositionally biased region" description="Low complexity" evidence="1">
    <location>
        <begin position="13"/>
        <end position="22"/>
    </location>
</feature>
<sequence>MNMNDVSKQNNAESKCSSSSESSRSKAPAEGEVDKSQEKDEALNAACFQNHDNNAKLPFELGRVRCLGESDLSRNSPNEGKVSVDKQADI</sequence>
<feature type="region of interest" description="Disordered" evidence="1">
    <location>
        <begin position="1"/>
        <end position="39"/>
    </location>
</feature>
<feature type="region of interest" description="Disordered" evidence="1">
    <location>
        <begin position="68"/>
        <end position="90"/>
    </location>
</feature>